<keyword evidence="1" id="KW-0560">Oxidoreductase</keyword>
<proteinExistence type="predicted"/>
<name>A0A5A7P8A0_STRAF</name>
<sequence length="216" mass="25099">MWSFIGYYHVVGALSLGAEGWKITTSSIPFPTNDYSPSDKQTTFSPFAAWSLAVCGTLLIISSPEFRTNLRQIQRPRRIAGASCHRRKIIRIGRRRLRDRWRRRAWPRVLEVGCRRADLDPRDRWRPAGGRDGAYDGRGPGHDWPCGPEWARWDGSGHDWMGRARWAGSVSDWLSWARWAGWWCDWLSSARWEGWAQWADWGRDWVSGARWAGWQG</sequence>
<evidence type="ECO:0000313" key="2">
    <source>
        <dbReference type="Proteomes" id="UP000325081"/>
    </source>
</evidence>
<protein>
    <submittedName>
        <fullName evidence="1">Catalase-peroxidase</fullName>
    </submittedName>
</protein>
<reference evidence="2" key="1">
    <citation type="journal article" date="2019" name="Curr. Biol.">
        <title>Genome Sequence of Striga asiatica Provides Insight into the Evolution of Plant Parasitism.</title>
        <authorList>
            <person name="Yoshida S."/>
            <person name="Kim S."/>
            <person name="Wafula E.K."/>
            <person name="Tanskanen J."/>
            <person name="Kim Y.M."/>
            <person name="Honaas L."/>
            <person name="Yang Z."/>
            <person name="Spallek T."/>
            <person name="Conn C.E."/>
            <person name="Ichihashi Y."/>
            <person name="Cheong K."/>
            <person name="Cui S."/>
            <person name="Der J.P."/>
            <person name="Gundlach H."/>
            <person name="Jiao Y."/>
            <person name="Hori C."/>
            <person name="Ishida J.K."/>
            <person name="Kasahara H."/>
            <person name="Kiba T."/>
            <person name="Kim M.S."/>
            <person name="Koo N."/>
            <person name="Laohavisit A."/>
            <person name="Lee Y.H."/>
            <person name="Lumba S."/>
            <person name="McCourt P."/>
            <person name="Mortimer J.C."/>
            <person name="Mutuku J.M."/>
            <person name="Nomura T."/>
            <person name="Sasaki-Sekimoto Y."/>
            <person name="Seto Y."/>
            <person name="Wang Y."/>
            <person name="Wakatake T."/>
            <person name="Sakakibara H."/>
            <person name="Demura T."/>
            <person name="Yamaguchi S."/>
            <person name="Yoneyama K."/>
            <person name="Manabe R.I."/>
            <person name="Nelson D.C."/>
            <person name="Schulman A.H."/>
            <person name="Timko M.P."/>
            <person name="dePamphilis C.W."/>
            <person name="Choi D."/>
            <person name="Shirasu K."/>
        </authorList>
    </citation>
    <scope>NUCLEOTIDE SEQUENCE [LARGE SCALE GENOMIC DNA]</scope>
    <source>
        <strain evidence="2">cv. UVA1</strain>
    </source>
</reference>
<dbReference type="AlphaFoldDB" id="A0A5A7P8A0"/>
<accession>A0A5A7P8A0</accession>
<keyword evidence="1" id="KW-0575">Peroxidase</keyword>
<dbReference type="GO" id="GO:0004601">
    <property type="term" value="F:peroxidase activity"/>
    <property type="evidence" value="ECO:0007669"/>
    <property type="project" value="UniProtKB-KW"/>
</dbReference>
<organism evidence="1 2">
    <name type="scientific">Striga asiatica</name>
    <name type="common">Asiatic witchweed</name>
    <name type="synonym">Buchnera asiatica</name>
    <dbReference type="NCBI Taxonomy" id="4170"/>
    <lineage>
        <taxon>Eukaryota</taxon>
        <taxon>Viridiplantae</taxon>
        <taxon>Streptophyta</taxon>
        <taxon>Embryophyta</taxon>
        <taxon>Tracheophyta</taxon>
        <taxon>Spermatophyta</taxon>
        <taxon>Magnoliopsida</taxon>
        <taxon>eudicotyledons</taxon>
        <taxon>Gunneridae</taxon>
        <taxon>Pentapetalae</taxon>
        <taxon>asterids</taxon>
        <taxon>lamiids</taxon>
        <taxon>Lamiales</taxon>
        <taxon>Orobanchaceae</taxon>
        <taxon>Buchnereae</taxon>
        <taxon>Striga</taxon>
    </lineage>
</organism>
<gene>
    <name evidence="1" type="ORF">STAS_04566</name>
</gene>
<dbReference type="Proteomes" id="UP000325081">
    <property type="component" value="Unassembled WGS sequence"/>
</dbReference>
<evidence type="ECO:0000313" key="1">
    <source>
        <dbReference type="EMBL" id="GER28756.1"/>
    </source>
</evidence>
<dbReference type="EMBL" id="BKCP01003002">
    <property type="protein sequence ID" value="GER28756.1"/>
    <property type="molecule type" value="Genomic_DNA"/>
</dbReference>
<comment type="caution">
    <text evidence="1">The sequence shown here is derived from an EMBL/GenBank/DDBJ whole genome shotgun (WGS) entry which is preliminary data.</text>
</comment>
<keyword evidence="2" id="KW-1185">Reference proteome</keyword>